<evidence type="ECO:0000256" key="15">
    <source>
        <dbReference type="ARBA" id="ARBA00023264"/>
    </source>
</evidence>
<evidence type="ECO:0000256" key="16">
    <source>
        <dbReference type="PIRNR" id="PIRNR018269"/>
    </source>
</evidence>
<evidence type="ECO:0000256" key="6">
    <source>
        <dbReference type="ARBA" id="ARBA00012487"/>
    </source>
</evidence>
<evidence type="ECO:0000256" key="12">
    <source>
        <dbReference type="ARBA" id="ARBA00023098"/>
    </source>
</evidence>
<dbReference type="EMBL" id="LN902848">
    <property type="protein sequence ID" value="CDS43520.1"/>
    <property type="molecule type" value="Genomic_DNA"/>
</dbReference>
<reference evidence="19" key="1">
    <citation type="journal article" date="2013" name="Nature">
        <title>The genomes of four tapeworm species reveal adaptations to parasitism.</title>
        <authorList>
            <person name="Tsai I.J."/>
            <person name="Zarowiecki M."/>
            <person name="Holroyd N."/>
            <person name="Garciarrubio A."/>
            <person name="Sanchez-Flores A."/>
            <person name="Brooks K.L."/>
            <person name="Tracey A."/>
            <person name="Bobes R.J."/>
            <person name="Fragoso G."/>
            <person name="Sciutto E."/>
            <person name="Aslett M."/>
            <person name="Beasley H."/>
            <person name="Bennett H.M."/>
            <person name="Cai J."/>
            <person name="Camicia F."/>
            <person name="Clark R."/>
            <person name="Cucher M."/>
            <person name="De Silva N."/>
            <person name="Day T.A."/>
            <person name="Deplazes P."/>
            <person name="Estrada K."/>
            <person name="Fernandez C."/>
            <person name="Holland P.W."/>
            <person name="Hou J."/>
            <person name="Hu S."/>
            <person name="Huckvale T."/>
            <person name="Hung S.S."/>
            <person name="Kamenetzky L."/>
            <person name="Keane J.A."/>
            <person name="Kiss F."/>
            <person name="Koziol U."/>
            <person name="Lambert O."/>
            <person name="Liu K."/>
            <person name="Luo X."/>
            <person name="Luo Y."/>
            <person name="Macchiaroli N."/>
            <person name="Nichol S."/>
            <person name="Paps J."/>
            <person name="Parkinson J."/>
            <person name="Pouchkina-Stantcheva N."/>
            <person name="Riddiford N."/>
            <person name="Rosenzvit M."/>
            <person name="Salinas G."/>
            <person name="Wasmuth J.D."/>
            <person name="Zamanian M."/>
            <person name="Zheng Y."/>
            <person name="Cai X."/>
            <person name="Soberon X."/>
            <person name="Olson P.D."/>
            <person name="Laclette J.P."/>
            <person name="Brehm K."/>
            <person name="Berriman M."/>
            <person name="Garciarrubio A."/>
            <person name="Bobes R.J."/>
            <person name="Fragoso G."/>
            <person name="Sanchez-Flores A."/>
            <person name="Estrada K."/>
            <person name="Cevallos M.A."/>
            <person name="Morett E."/>
            <person name="Gonzalez V."/>
            <person name="Portillo T."/>
            <person name="Ochoa-Leyva A."/>
            <person name="Jose M.V."/>
            <person name="Sciutto E."/>
            <person name="Landa A."/>
            <person name="Jimenez L."/>
            <person name="Valdes V."/>
            <person name="Carrero J.C."/>
            <person name="Larralde C."/>
            <person name="Morales-Montor J."/>
            <person name="Limon-Lason J."/>
            <person name="Soberon X."/>
            <person name="Laclette J.P."/>
        </authorList>
    </citation>
    <scope>NUCLEOTIDE SEQUENCE [LARGE SCALE GENOMIC DNA]</scope>
</reference>
<dbReference type="AlphaFoldDB" id="A0A068YNF3"/>
<comment type="catalytic activity">
    <reaction evidence="1 16 17">
        <text>a 1,2-diacyl-sn-glycero-3-phosphate + CTP + H(+) = a CDP-1,2-diacyl-sn-glycerol + diphosphate</text>
        <dbReference type="Rhea" id="RHEA:16229"/>
        <dbReference type="ChEBI" id="CHEBI:15378"/>
        <dbReference type="ChEBI" id="CHEBI:33019"/>
        <dbReference type="ChEBI" id="CHEBI:37563"/>
        <dbReference type="ChEBI" id="CHEBI:58332"/>
        <dbReference type="ChEBI" id="CHEBI:58608"/>
        <dbReference type="EC" id="2.7.7.41"/>
    </reaction>
</comment>
<keyword evidence="14 16" id="KW-0594">Phospholipid biosynthesis</keyword>
<protein>
    <recommendedName>
        <fullName evidence="6 16">Phosphatidate cytidylyltransferase</fullName>
        <ecNumber evidence="6 16">2.7.7.41</ecNumber>
    </recommendedName>
</protein>
<evidence type="ECO:0000256" key="10">
    <source>
        <dbReference type="ARBA" id="ARBA00022695"/>
    </source>
</evidence>
<feature type="transmembrane region" description="Helical" evidence="16">
    <location>
        <begin position="190"/>
        <end position="209"/>
    </location>
</feature>
<dbReference type="PROSITE" id="PS01315">
    <property type="entry name" value="CDS"/>
    <property type="match status" value="1"/>
</dbReference>
<evidence type="ECO:0000256" key="18">
    <source>
        <dbReference type="SAM" id="MobiDB-lite"/>
    </source>
</evidence>
<dbReference type="PIRSF" id="PIRSF018269">
    <property type="entry name" value="PC_trans_euk"/>
    <property type="match status" value="1"/>
</dbReference>
<evidence type="ECO:0000256" key="11">
    <source>
        <dbReference type="ARBA" id="ARBA00022989"/>
    </source>
</evidence>
<keyword evidence="7 16" id="KW-0444">Lipid biosynthesis</keyword>
<organism evidence="19 20">
    <name type="scientific">Echinococcus multilocularis</name>
    <name type="common">Fox tapeworm</name>
    <dbReference type="NCBI Taxonomy" id="6211"/>
    <lineage>
        <taxon>Eukaryota</taxon>
        <taxon>Metazoa</taxon>
        <taxon>Spiralia</taxon>
        <taxon>Lophotrochozoa</taxon>
        <taxon>Platyhelminthes</taxon>
        <taxon>Cestoda</taxon>
        <taxon>Eucestoda</taxon>
        <taxon>Cyclophyllidea</taxon>
        <taxon>Taeniidae</taxon>
        <taxon>Echinococcus</taxon>
    </lineage>
</organism>
<dbReference type="GO" id="GO:0005789">
    <property type="term" value="C:endoplasmic reticulum membrane"/>
    <property type="evidence" value="ECO:0007669"/>
    <property type="project" value="TreeGrafter"/>
</dbReference>
<dbReference type="InterPro" id="IPR000374">
    <property type="entry name" value="PC_trans"/>
</dbReference>
<dbReference type="STRING" id="6211.A0A068YNF3"/>
<evidence type="ECO:0000256" key="5">
    <source>
        <dbReference type="ARBA" id="ARBA00010185"/>
    </source>
</evidence>
<sequence length="480" mass="54048">MDEGSPVVTRRRHLPHDDTNAETTAPSTAAAAPAPPRTGDYSSADEAIETPLASDLDIEPNVAEKVPHGSDHVPVFLETSVAGLSPRLTNCIVRLFMSIVMIGSFLFLIYLGPLALVLLVLCLQLACFKELIYIGHVVYRTHNLPWFRTLSWMFLFTSNYFLFGESLIGRFRILLAKEDFLAPLVVHHRFISFTLYCGCIVAFVLSLVRRHYLKQFTLFGWTHVSLLIIVSSSHFMIQSIFDGLIWFLVPVAMVISNDIFAYVFGMLFGKTPLIKVSPKKTWEGFIGGGISSLLLGLLVAWSMIGKKHFICPIEYDDRMGALSMDCVPDAIFVPRMYNVSRWLFFVPVKQVAWYPYFFHCILIGAFVSIIGPFGGFFASGFKRAFKIKDFGDVIPGHGGILDRFDCQIFVGWFIFFYYNSFVKPLTPSSLLQQVFVLPRHEQLAVLNLFLDGLLRRGHVPREIAEPLMAYGESVRAAEAP</sequence>
<keyword evidence="10 16" id="KW-0548">Nucleotidyltransferase</keyword>
<dbReference type="eggNOG" id="KOG1440">
    <property type="taxonomic scope" value="Eukaryota"/>
</dbReference>
<keyword evidence="13 16" id="KW-0472">Membrane</keyword>
<name>A0A068YNF3_ECHMU</name>
<evidence type="ECO:0000256" key="4">
    <source>
        <dbReference type="ARBA" id="ARBA00005189"/>
    </source>
</evidence>
<feature type="transmembrane region" description="Helical" evidence="16">
    <location>
        <begin position="243"/>
        <end position="264"/>
    </location>
</feature>
<keyword evidence="15 16" id="KW-1208">Phospholipid metabolism</keyword>
<evidence type="ECO:0000256" key="3">
    <source>
        <dbReference type="ARBA" id="ARBA00005119"/>
    </source>
</evidence>
<evidence type="ECO:0000256" key="2">
    <source>
        <dbReference type="ARBA" id="ARBA00004141"/>
    </source>
</evidence>
<comment type="subcellular location">
    <subcellularLocation>
        <location evidence="2">Membrane</location>
        <topology evidence="2">Multi-pass membrane protein</topology>
    </subcellularLocation>
</comment>
<feature type="transmembrane region" description="Helical" evidence="16">
    <location>
        <begin position="116"/>
        <end position="138"/>
    </location>
</feature>
<evidence type="ECO:0000256" key="9">
    <source>
        <dbReference type="ARBA" id="ARBA00022692"/>
    </source>
</evidence>
<feature type="region of interest" description="Disordered" evidence="18">
    <location>
        <begin position="1"/>
        <end position="43"/>
    </location>
</feature>
<evidence type="ECO:0000313" key="20">
    <source>
        <dbReference type="Proteomes" id="UP000017246"/>
    </source>
</evidence>
<evidence type="ECO:0000256" key="14">
    <source>
        <dbReference type="ARBA" id="ARBA00023209"/>
    </source>
</evidence>
<dbReference type="GO" id="GO:0016024">
    <property type="term" value="P:CDP-diacylglycerol biosynthetic process"/>
    <property type="evidence" value="ECO:0007669"/>
    <property type="project" value="UniProtKB-UniRule"/>
</dbReference>
<evidence type="ECO:0000256" key="8">
    <source>
        <dbReference type="ARBA" id="ARBA00022679"/>
    </source>
</evidence>
<feature type="transmembrane region" description="Helical" evidence="16">
    <location>
        <begin position="285"/>
        <end position="304"/>
    </location>
</feature>
<feature type="transmembrane region" description="Helical" evidence="16">
    <location>
        <begin position="356"/>
        <end position="378"/>
    </location>
</feature>
<keyword evidence="9 16" id="KW-0812">Transmembrane</keyword>
<keyword evidence="12 16" id="KW-0443">Lipid metabolism</keyword>
<accession>A0A068YNF3</accession>
<evidence type="ECO:0000256" key="17">
    <source>
        <dbReference type="RuleBase" id="RU003938"/>
    </source>
</evidence>
<feature type="compositionally biased region" description="Low complexity" evidence="18">
    <location>
        <begin position="21"/>
        <end position="32"/>
    </location>
</feature>
<evidence type="ECO:0000256" key="1">
    <source>
        <dbReference type="ARBA" id="ARBA00001698"/>
    </source>
</evidence>
<evidence type="ECO:0000313" key="19">
    <source>
        <dbReference type="EMBL" id="CDS43520.1"/>
    </source>
</evidence>
<dbReference type="InterPro" id="IPR016720">
    <property type="entry name" value="PC_Trfase_euk"/>
</dbReference>
<keyword evidence="20" id="KW-1185">Reference proteome</keyword>
<dbReference type="EC" id="2.7.7.41" evidence="6 16"/>
<dbReference type="UniPathway" id="UPA00557">
    <property type="reaction ID" value="UER00614"/>
</dbReference>
<comment type="pathway">
    <text evidence="3 16 17">Phospholipid metabolism; CDP-diacylglycerol biosynthesis; CDP-diacylglycerol from sn-glycerol 3-phosphate: step 3/3.</text>
</comment>
<evidence type="ECO:0000256" key="7">
    <source>
        <dbReference type="ARBA" id="ARBA00022516"/>
    </source>
</evidence>
<reference evidence="19" key="2">
    <citation type="submission" date="2015-11" db="EMBL/GenBank/DDBJ databases">
        <authorList>
            <person name="Zhang Y."/>
            <person name="Guo Z."/>
        </authorList>
    </citation>
    <scope>NUCLEOTIDE SEQUENCE</scope>
</reference>
<dbReference type="Pfam" id="PF01148">
    <property type="entry name" value="CTP_transf_1"/>
    <property type="match status" value="1"/>
</dbReference>
<dbReference type="PANTHER" id="PTHR13773">
    <property type="entry name" value="PHOSPHATIDATE CYTIDYLYLTRANSFERASE"/>
    <property type="match status" value="1"/>
</dbReference>
<keyword evidence="11 16" id="KW-1133">Transmembrane helix</keyword>
<dbReference type="OrthoDB" id="10260889at2759"/>
<comment type="similarity">
    <text evidence="5 16 17">Belongs to the CDS family.</text>
</comment>
<comment type="pathway">
    <text evidence="4">Lipid metabolism.</text>
</comment>
<dbReference type="OMA" id="FFAYMYF"/>
<dbReference type="GO" id="GO:0004605">
    <property type="term" value="F:phosphatidate cytidylyltransferase activity"/>
    <property type="evidence" value="ECO:0007669"/>
    <property type="project" value="UniProtKB-UniRule"/>
</dbReference>
<proteinExistence type="inferred from homology"/>
<keyword evidence="8 16" id="KW-0808">Transferase</keyword>
<dbReference type="PANTHER" id="PTHR13773:SF8">
    <property type="entry name" value="PHOSPHATIDATE CYTIDYLYLTRANSFERASE, PHOTORECEPTOR-SPECIFIC"/>
    <property type="match status" value="1"/>
</dbReference>
<gene>
    <name evidence="19" type="ORF">EmuJ_001128500</name>
</gene>
<feature type="transmembrane region" description="Helical" evidence="16">
    <location>
        <begin position="216"/>
        <end position="237"/>
    </location>
</feature>
<feature type="transmembrane region" description="Helical" evidence="16">
    <location>
        <begin position="150"/>
        <end position="170"/>
    </location>
</feature>
<evidence type="ECO:0000256" key="13">
    <source>
        <dbReference type="ARBA" id="ARBA00023136"/>
    </source>
</evidence>
<dbReference type="Proteomes" id="UP000017246">
    <property type="component" value="Unassembled WGS sequence"/>
</dbReference>